<comment type="caution">
    <text evidence="2">Lacks conserved residue(s) required for the propagation of feature annotation.</text>
</comment>
<feature type="transmembrane region" description="Helical" evidence="5">
    <location>
        <begin position="1371"/>
        <end position="1397"/>
    </location>
</feature>
<evidence type="ECO:0000256" key="5">
    <source>
        <dbReference type="SAM" id="Phobius"/>
    </source>
</evidence>
<dbReference type="PANTHER" id="PTHR46513:SF44">
    <property type="entry name" value="LDL RECEPTOR RELATED PROTEIN 4"/>
    <property type="match status" value="1"/>
</dbReference>
<dbReference type="PANTHER" id="PTHR46513">
    <property type="entry name" value="VITELLOGENIN RECEPTOR-LIKE PROTEIN-RELATED-RELATED"/>
    <property type="match status" value="1"/>
</dbReference>
<sequence>MLHLKILMILEIIIFWGSFSFVQGIPGDKALIIGALKPPSFISIKEIPNNSASSFDNFTLKFTPEIPLIFSLASDPKNSVVFAAIMNGIYIFKNFSILQNSVIELPTEYRGRSIAYGQIAFDFVSNNMYWCDSLLNWIAMKPAYSFKNTIYKVIIHKDLVLPEGLAVDPEDGLIFFSDNDHNARIEKAFLDGQNRVSIVYKGLSKVSSLTVDTANNKLYWADSSRLTLEGCNYDGSNRRVIRRLNDVLVSGLTYHQNTLHAVSSSTNLMFGVNTTSGYLLYSRKLPTLQPFAITVYDNEPPVAFNDPCSTLNCQHMCVNTQSGPKCLCSEGFDLNSDNKTCTDASIFYAKGFIVSNASMFVMHEIIANGQKVQDNIIKYIPGTIIESLAIDSNLDIIYLVDGKIEGIPGDKALIIGALKPPSLISIKEIPNNSASSFDNFTLKFTPEIPLIFSLASDSKNSAVFAAIMNGIYIFKNFSILQNSVIELPTEYRGRSIAYGQIAFDFVSNNIYWCDSLLNWIALKPAYSFKNTIYKVIIHKDLVLPEGLAVDPEDGLIFFSDNDHNARIEKAFLDGQNRVSIVYKGLSKVSSLTVDTANNKLYWADSSRLTMEGCNYDGSNRRVIRRLNDVCKSNVVPFLGNKYCLQCLPFTDPCSTLNCQHMCVNTKSGPKCLCSEGFDLNSDNKTCTDASIFYEKGFIVSNASMFVMHEIIANGQKVQDNIIKYIPGTIIESMALDSNLDIIYFVDGKSSSIKKYNIRSNQLITLISISASTDLIFDWIANLLGWIEPRRSSIRSFSINSQITDTIYSNLQNPESLTVDPYTGELYWIVGAPGKSIVRGSWTRNAPKVLISAANLNSPRSLQYDVTSQRLYWLEHTFIKSSKANGSDIKSHINTKGAKKIFAYKGYFVWINEDDLHFHIANTFQAEYTLPTLQNPRDADVFDSSLQNDKRGTCHILNGGCEEICLPVENGRRCECDIGLKLQPDQSCDSDLFSSNFILVTDFSHGRILQIDLQNGTVVKLPLSVNKATGLAFDKSTMKLFFSDNSTKTITSTALHGRDTEVFYTPGFAYAASLEIDYSTGNLYYTAVGPTASQSYIGVVHRTTAIHKTLLNNMGIPHDITLCPSKGYFFWTEIGNKAKIGRAIMDGTTPSYIATRGIEMPNGLTADCSASRLFWTDGFLNRIEFSDFNGEIRHVLASDNDAFINDIVIQGMYLFYTAWNRQSITKIDKITGSTVQFMSDHPEFGRLDSLDVYADEIRDVSSNCSIKNGLCSTFCFPTPTGRTCGCQDNVNLQSDQVTCEGVVRCQTLQRNLNFTDCLPYPGQSCYVNCKTGFQLVINRTVSCGSDGQWIPSTDKICKGKESTSEARQSGMIYIYMNAVLSAVGAIVVSMVIVGFTCLMKRKINNTRKTAKTSSSNTRHDTTSTFESHGYTSAEEEHYHTIDPVYDTMHDGYNEPRNPYLVVLE</sequence>
<evidence type="ECO:0000256" key="1">
    <source>
        <dbReference type="ARBA" id="ARBA00023157"/>
    </source>
</evidence>
<keyword evidence="6" id="KW-0732">Signal</keyword>
<feature type="repeat" description="LDL-receptor class B" evidence="3">
    <location>
        <begin position="216"/>
        <end position="258"/>
    </location>
</feature>
<protein>
    <recommendedName>
        <fullName evidence="7">Sushi domain-containing protein</fullName>
    </recommendedName>
</protein>
<evidence type="ECO:0000256" key="6">
    <source>
        <dbReference type="SAM" id="SignalP"/>
    </source>
</evidence>
<keyword evidence="2" id="KW-0768">Sushi</keyword>
<dbReference type="InterPro" id="IPR050778">
    <property type="entry name" value="Cueball_EGF_LRP_Nidogen"/>
</dbReference>
<evidence type="ECO:0000259" key="7">
    <source>
        <dbReference type="PROSITE" id="PS50923"/>
    </source>
</evidence>
<feature type="domain" description="Sushi" evidence="7">
    <location>
        <begin position="1302"/>
        <end position="1358"/>
    </location>
</feature>
<keyword evidence="1" id="KW-1015">Disulfide bond</keyword>
<dbReference type="CDD" id="cd00033">
    <property type="entry name" value="CCP"/>
    <property type="match status" value="1"/>
</dbReference>
<dbReference type="InterPro" id="IPR000436">
    <property type="entry name" value="Sushi_SCR_CCP_dom"/>
</dbReference>
<dbReference type="PROSITE" id="PS01186">
    <property type="entry name" value="EGF_2"/>
    <property type="match status" value="2"/>
</dbReference>
<accession>A0A8W8MFC8</accession>
<evidence type="ECO:0000256" key="3">
    <source>
        <dbReference type="PROSITE-ProRule" id="PRU00461"/>
    </source>
</evidence>
<feature type="repeat" description="LDL-receptor class B" evidence="3">
    <location>
        <begin position="172"/>
        <end position="215"/>
    </location>
</feature>
<feature type="compositionally biased region" description="Polar residues" evidence="4">
    <location>
        <begin position="1410"/>
        <end position="1429"/>
    </location>
</feature>
<dbReference type="InterPro" id="IPR011042">
    <property type="entry name" value="6-blade_b-propeller_TolB-like"/>
</dbReference>
<keyword evidence="5" id="KW-0812">Transmembrane</keyword>
<feature type="region of interest" description="Disordered" evidence="4">
    <location>
        <begin position="1407"/>
        <end position="1431"/>
    </location>
</feature>
<proteinExistence type="predicted"/>
<dbReference type="SMART" id="SM00181">
    <property type="entry name" value="EGF"/>
    <property type="match status" value="4"/>
</dbReference>
<keyword evidence="5" id="KW-1133">Transmembrane helix</keyword>
<dbReference type="EnsemblMetazoa" id="G32507.1">
    <property type="protein sequence ID" value="G32507.1:cds"/>
    <property type="gene ID" value="G32507"/>
</dbReference>
<dbReference type="InterPro" id="IPR001881">
    <property type="entry name" value="EGF-like_Ca-bd_dom"/>
</dbReference>
<evidence type="ECO:0000256" key="4">
    <source>
        <dbReference type="SAM" id="MobiDB-lite"/>
    </source>
</evidence>
<evidence type="ECO:0000313" key="8">
    <source>
        <dbReference type="EnsemblMetazoa" id="G32507.1:cds"/>
    </source>
</evidence>
<dbReference type="InterPro" id="IPR000033">
    <property type="entry name" value="LDLR_classB_rpt"/>
</dbReference>
<dbReference type="SUPFAM" id="SSF57184">
    <property type="entry name" value="Growth factor receptor domain"/>
    <property type="match status" value="2"/>
</dbReference>
<dbReference type="GO" id="GO:0005509">
    <property type="term" value="F:calcium ion binding"/>
    <property type="evidence" value="ECO:0007669"/>
    <property type="project" value="InterPro"/>
</dbReference>
<dbReference type="PROSITE" id="PS51120">
    <property type="entry name" value="LDLRB"/>
    <property type="match status" value="4"/>
</dbReference>
<dbReference type="SMART" id="SM00179">
    <property type="entry name" value="EGF_CA"/>
    <property type="match status" value="2"/>
</dbReference>
<evidence type="ECO:0000313" key="9">
    <source>
        <dbReference type="Proteomes" id="UP000005408"/>
    </source>
</evidence>
<dbReference type="Proteomes" id="UP000005408">
    <property type="component" value="Unassembled WGS sequence"/>
</dbReference>
<dbReference type="SUPFAM" id="SSF63825">
    <property type="entry name" value="YWTD domain"/>
    <property type="match status" value="4"/>
</dbReference>
<dbReference type="PROSITE" id="PS50923">
    <property type="entry name" value="SUSHI"/>
    <property type="match status" value="1"/>
</dbReference>
<dbReference type="Pfam" id="PF14670">
    <property type="entry name" value="FXa_inhibition"/>
    <property type="match status" value="1"/>
</dbReference>
<name>A0A8W8MFC8_MAGGI</name>
<organism evidence="8 9">
    <name type="scientific">Magallana gigas</name>
    <name type="common">Pacific oyster</name>
    <name type="synonym">Crassostrea gigas</name>
    <dbReference type="NCBI Taxonomy" id="29159"/>
    <lineage>
        <taxon>Eukaryota</taxon>
        <taxon>Metazoa</taxon>
        <taxon>Spiralia</taxon>
        <taxon>Lophotrochozoa</taxon>
        <taxon>Mollusca</taxon>
        <taxon>Bivalvia</taxon>
        <taxon>Autobranchia</taxon>
        <taxon>Pteriomorphia</taxon>
        <taxon>Ostreida</taxon>
        <taxon>Ostreoidea</taxon>
        <taxon>Ostreidae</taxon>
        <taxon>Magallana</taxon>
    </lineage>
</organism>
<dbReference type="SMART" id="SM00135">
    <property type="entry name" value="LY"/>
    <property type="match status" value="10"/>
</dbReference>
<feature type="repeat" description="LDL-receptor class B" evidence="3">
    <location>
        <begin position="554"/>
        <end position="597"/>
    </location>
</feature>
<dbReference type="Gene3D" id="2.10.25.10">
    <property type="entry name" value="Laminin"/>
    <property type="match status" value="1"/>
</dbReference>
<dbReference type="Gene3D" id="2.120.10.30">
    <property type="entry name" value="TolB, C-terminal domain"/>
    <property type="match status" value="4"/>
</dbReference>
<feature type="repeat" description="LDL-receptor class B" evidence="3">
    <location>
        <begin position="1126"/>
        <end position="1169"/>
    </location>
</feature>
<keyword evidence="5" id="KW-0472">Membrane</keyword>
<keyword evidence="9" id="KW-1185">Reference proteome</keyword>
<dbReference type="InterPro" id="IPR009030">
    <property type="entry name" value="Growth_fac_rcpt_cys_sf"/>
</dbReference>
<evidence type="ECO:0000256" key="2">
    <source>
        <dbReference type="PROSITE-ProRule" id="PRU00302"/>
    </source>
</evidence>
<dbReference type="SUPFAM" id="SSF57196">
    <property type="entry name" value="EGF/Laminin"/>
    <property type="match status" value="1"/>
</dbReference>
<feature type="signal peptide" evidence="6">
    <location>
        <begin position="1"/>
        <end position="24"/>
    </location>
</feature>
<reference evidence="8" key="1">
    <citation type="submission" date="2022-08" db="UniProtKB">
        <authorList>
            <consortium name="EnsemblMetazoa"/>
        </authorList>
    </citation>
    <scope>IDENTIFICATION</scope>
    <source>
        <strain evidence="8">05x7-T-G4-1.051#20</strain>
    </source>
</reference>
<dbReference type="InterPro" id="IPR000742">
    <property type="entry name" value="EGF"/>
</dbReference>
<feature type="chain" id="PRO_5036482856" description="Sushi domain-containing protein" evidence="6">
    <location>
        <begin position="25"/>
        <end position="1463"/>
    </location>
</feature>